<reference evidence="5" key="1">
    <citation type="submission" date="2021-02" db="EMBL/GenBank/DDBJ databases">
        <authorList>
            <person name="Nowell W R."/>
        </authorList>
    </citation>
    <scope>NUCLEOTIDE SEQUENCE</scope>
</reference>
<gene>
    <name evidence="5" type="ORF">EDS130_LOCUS10399</name>
</gene>
<feature type="domain" description="MAM" evidence="4">
    <location>
        <begin position="187"/>
        <end position="364"/>
    </location>
</feature>
<keyword evidence="2" id="KW-0472">Membrane</keyword>
<dbReference type="InterPro" id="IPR000998">
    <property type="entry name" value="MAM_dom"/>
</dbReference>
<dbReference type="PROSITE" id="PS50060">
    <property type="entry name" value="MAM_2"/>
    <property type="match status" value="1"/>
</dbReference>
<dbReference type="GO" id="GO:0016020">
    <property type="term" value="C:membrane"/>
    <property type="evidence" value="ECO:0007669"/>
    <property type="project" value="InterPro"/>
</dbReference>
<feature type="compositionally biased region" description="Basic and acidic residues" evidence="1">
    <location>
        <begin position="443"/>
        <end position="455"/>
    </location>
</feature>
<accession>A0A814AHZ0</accession>
<keyword evidence="2" id="KW-1133">Transmembrane helix</keyword>
<dbReference type="OrthoDB" id="10066880at2759"/>
<dbReference type="Gene3D" id="2.60.120.200">
    <property type="match status" value="1"/>
</dbReference>
<organism evidence="5 6">
    <name type="scientific">Adineta ricciae</name>
    <name type="common">Rotifer</name>
    <dbReference type="NCBI Taxonomy" id="249248"/>
    <lineage>
        <taxon>Eukaryota</taxon>
        <taxon>Metazoa</taxon>
        <taxon>Spiralia</taxon>
        <taxon>Gnathifera</taxon>
        <taxon>Rotifera</taxon>
        <taxon>Eurotatoria</taxon>
        <taxon>Bdelloidea</taxon>
        <taxon>Adinetida</taxon>
        <taxon>Adinetidae</taxon>
        <taxon>Adineta</taxon>
    </lineage>
</organism>
<dbReference type="Pfam" id="PF00629">
    <property type="entry name" value="MAM"/>
    <property type="match status" value="1"/>
</dbReference>
<feature type="chain" id="PRO_5032827715" description="MAM domain-containing protein" evidence="3">
    <location>
        <begin position="22"/>
        <end position="455"/>
    </location>
</feature>
<feature type="transmembrane region" description="Helical" evidence="2">
    <location>
        <begin position="388"/>
        <end position="412"/>
    </location>
</feature>
<sequence length="455" mass="49082">MRSKSIAILLLGLLTINCSAAQSTPELETSVTSTGTRSPLTSIIIITTEKTITVTTTTPSQTTTAALVESTTATITTPAQATVTIPDEPTTEFTSIFATINDTTTPISYTDTATTIITSTARLTTTPPALLPIFKCDFNGPCFGAGIFEVVSGLQFSPPSPLTTDSEPPRGPTSDALATINPTDNNEKCELPFRPQINNTTQTSWDMWFCYNEACPTASSTSASCVLGEYGLITLPPSQSNVTVTDSLTPNVPPKPRDASGAQCLRFYYYFTVYDGQDWGQQIQLWIKPNDGGDRVEVGTLTVNDMKENKWNRGQIPLERTSTNSVLQIDFKIVNDDRPTNAAKNRSINFAMDVVELYDYNCSYVEEVLDGVVRPVTPSPKPEDKPDLGLILGLSLGIGIPLLLFIAAGLIYCCKASKPKTAVSPTSTTRALAENIPMSPKKKANENRDVEAGSF</sequence>
<comment type="caution">
    <text evidence="5">The sequence shown here is derived from an EMBL/GenBank/DDBJ whole genome shotgun (WGS) entry which is preliminary data.</text>
</comment>
<dbReference type="EMBL" id="CAJNOJ010000036">
    <property type="protein sequence ID" value="CAF0913557.1"/>
    <property type="molecule type" value="Genomic_DNA"/>
</dbReference>
<name>A0A814AHZ0_ADIRI</name>
<protein>
    <recommendedName>
        <fullName evidence="4">MAM domain-containing protein</fullName>
    </recommendedName>
</protein>
<evidence type="ECO:0000313" key="5">
    <source>
        <dbReference type="EMBL" id="CAF0913557.1"/>
    </source>
</evidence>
<evidence type="ECO:0000256" key="1">
    <source>
        <dbReference type="SAM" id="MobiDB-lite"/>
    </source>
</evidence>
<feature type="signal peptide" evidence="3">
    <location>
        <begin position="1"/>
        <end position="21"/>
    </location>
</feature>
<evidence type="ECO:0000256" key="2">
    <source>
        <dbReference type="SAM" id="Phobius"/>
    </source>
</evidence>
<dbReference type="AlphaFoldDB" id="A0A814AHZ0"/>
<evidence type="ECO:0000313" key="6">
    <source>
        <dbReference type="Proteomes" id="UP000663852"/>
    </source>
</evidence>
<evidence type="ECO:0000259" key="4">
    <source>
        <dbReference type="PROSITE" id="PS50060"/>
    </source>
</evidence>
<feature type="region of interest" description="Disordered" evidence="1">
    <location>
        <begin position="159"/>
        <end position="178"/>
    </location>
</feature>
<dbReference type="Proteomes" id="UP000663852">
    <property type="component" value="Unassembled WGS sequence"/>
</dbReference>
<keyword evidence="3" id="KW-0732">Signal</keyword>
<feature type="region of interest" description="Disordered" evidence="1">
    <location>
        <begin position="420"/>
        <end position="455"/>
    </location>
</feature>
<keyword evidence="2" id="KW-0812">Transmembrane</keyword>
<evidence type="ECO:0000256" key="3">
    <source>
        <dbReference type="SAM" id="SignalP"/>
    </source>
</evidence>
<proteinExistence type="predicted"/>